<dbReference type="Proteomes" id="UP000001343">
    <property type="component" value="Unassembled WGS sequence"/>
</dbReference>
<dbReference type="Gene3D" id="2.180.10.10">
    <property type="entry name" value="RHS repeat-associated core"/>
    <property type="match status" value="1"/>
</dbReference>
<feature type="region of interest" description="Disordered" evidence="1">
    <location>
        <begin position="233"/>
        <end position="267"/>
    </location>
</feature>
<comment type="caution">
    <text evidence="2">The sequence shown here is derived from an EMBL/GenBank/DDBJ whole genome shotgun (WGS) entry which is preliminary data.</text>
</comment>
<dbReference type="PANTHER" id="PTHR32305">
    <property type="match status" value="1"/>
</dbReference>
<organism evidence="2 3">
    <name type="scientific">Leptospira mayottensis 200901122</name>
    <dbReference type="NCBI Taxonomy" id="1193010"/>
    <lineage>
        <taxon>Bacteria</taxon>
        <taxon>Pseudomonadati</taxon>
        <taxon>Spirochaetota</taxon>
        <taxon>Spirochaetia</taxon>
        <taxon>Leptospirales</taxon>
        <taxon>Leptospiraceae</taxon>
        <taxon>Leptospira</taxon>
    </lineage>
</organism>
<feature type="compositionally biased region" description="Low complexity" evidence="1">
    <location>
        <begin position="154"/>
        <end position="174"/>
    </location>
</feature>
<evidence type="ECO:0000256" key="1">
    <source>
        <dbReference type="SAM" id="MobiDB-lite"/>
    </source>
</evidence>
<protein>
    <submittedName>
        <fullName evidence="2">RHS repeat-associated core domain protein</fullName>
    </submittedName>
</protein>
<proteinExistence type="predicted"/>
<feature type="region of interest" description="Disordered" evidence="1">
    <location>
        <begin position="116"/>
        <end position="204"/>
    </location>
</feature>
<feature type="compositionally biased region" description="Basic and acidic residues" evidence="1">
    <location>
        <begin position="182"/>
        <end position="191"/>
    </location>
</feature>
<gene>
    <name evidence="2" type="ORF">LEP1GSC125_1595</name>
</gene>
<evidence type="ECO:0000313" key="2">
    <source>
        <dbReference type="EMBL" id="EKS01680.1"/>
    </source>
</evidence>
<dbReference type="NCBIfam" id="TIGR03696">
    <property type="entry name" value="Rhs_assc_core"/>
    <property type="match status" value="1"/>
</dbReference>
<dbReference type="AlphaFoldDB" id="A0AA87MTF5"/>
<dbReference type="PANTHER" id="PTHR32305:SF15">
    <property type="entry name" value="PROTEIN RHSA-RELATED"/>
    <property type="match status" value="1"/>
</dbReference>
<sequence>FSPKFNSQELDRESGFYFFNARYYDPGIARFTSADTIIDGELDTQGWNRFSYVKGNPIGAKDPTGHYSAEKFTSKPIEAAASKSGQQVTGKTIGILGRAAGILGFLFATSDLDAPGKDYPSKGTPPRNTSVTPEDAKKMRKQGLDSLNEKDINGSKSSGISNKGNNTGNGSGKSDIGSTRSSYKDVSENRTRVPNRGTDISKSEFETNLRKNGWNEKLSDDGKVNIFTKDNKKYTTRDDAKSTQGPTAEYFKDSASPKSNLKIRLGN</sequence>
<evidence type="ECO:0000313" key="3">
    <source>
        <dbReference type="Proteomes" id="UP000001343"/>
    </source>
</evidence>
<accession>A0AA87MTF5</accession>
<dbReference type="InterPro" id="IPR050708">
    <property type="entry name" value="T6SS_VgrG/RHS"/>
</dbReference>
<name>A0AA87MTF5_9LEPT</name>
<feature type="non-terminal residue" evidence="2">
    <location>
        <position position="1"/>
    </location>
</feature>
<reference evidence="2 3" key="1">
    <citation type="journal article" date="2014" name="Int. J. Syst. Evol. Microbiol.">
        <title>Leptospira mayottensis sp. nov., a pathogenic species of the genus Leptospira isolated from humans.</title>
        <authorList>
            <person name="Bourhy P."/>
            <person name="Collet L."/>
            <person name="Brisse S."/>
            <person name="Picardeau M."/>
        </authorList>
    </citation>
    <scope>NUCLEOTIDE SEQUENCE [LARGE SCALE GENOMIC DNA]</scope>
    <source>
        <strain evidence="2 3">200901122</strain>
    </source>
</reference>
<dbReference type="InterPro" id="IPR022385">
    <property type="entry name" value="Rhs_assc_core"/>
</dbReference>
<dbReference type="EMBL" id="AKWM02000012">
    <property type="protein sequence ID" value="EKS01680.1"/>
    <property type="molecule type" value="Genomic_DNA"/>
</dbReference>
<dbReference type="RefSeq" id="WP_002760951.1">
    <property type="nucleotide sequence ID" value="NZ_AKWM02000012.1"/>
</dbReference>